<protein>
    <submittedName>
        <fullName evidence="1">Aconitase B</fullName>
    </submittedName>
</protein>
<evidence type="ECO:0000313" key="2">
    <source>
        <dbReference type="Proteomes" id="UP001232973"/>
    </source>
</evidence>
<accession>A0ABT9XEE5</accession>
<reference evidence="1 2" key="1">
    <citation type="submission" date="2023-07" db="EMBL/GenBank/DDBJ databases">
        <title>Genomic Encyclopedia of Type Strains, Phase IV (KMG-IV): sequencing the most valuable type-strain genomes for metagenomic binning, comparative biology and taxonomic classification.</title>
        <authorList>
            <person name="Goeker M."/>
        </authorList>
    </citation>
    <scope>NUCLEOTIDE SEQUENCE [LARGE SCALE GENOMIC DNA]</scope>
    <source>
        <strain evidence="1 2">DSM 4006</strain>
    </source>
</reference>
<proteinExistence type="predicted"/>
<organism evidence="1 2">
    <name type="scientific">Alicyclobacillus cycloheptanicus</name>
    <dbReference type="NCBI Taxonomy" id="1457"/>
    <lineage>
        <taxon>Bacteria</taxon>
        <taxon>Bacillati</taxon>
        <taxon>Bacillota</taxon>
        <taxon>Bacilli</taxon>
        <taxon>Bacillales</taxon>
        <taxon>Alicyclobacillaceae</taxon>
        <taxon>Alicyclobacillus</taxon>
    </lineage>
</organism>
<comment type="caution">
    <text evidence="1">The sequence shown here is derived from an EMBL/GenBank/DDBJ whole genome shotgun (WGS) entry which is preliminary data.</text>
</comment>
<gene>
    <name evidence="1" type="ORF">J2S03_000480</name>
</gene>
<sequence length="57" mass="6349">MENSPAQSRLGCEIMGDSIKRADRPMHARCMPDAMRPSCLAAQAAQLERKRGMETDE</sequence>
<evidence type="ECO:0000313" key="1">
    <source>
        <dbReference type="EMBL" id="MDQ0188668.1"/>
    </source>
</evidence>
<name>A0ABT9XEE5_9BACL</name>
<keyword evidence="2" id="KW-1185">Reference proteome</keyword>
<dbReference type="Proteomes" id="UP001232973">
    <property type="component" value="Unassembled WGS sequence"/>
</dbReference>
<dbReference type="EMBL" id="JAUSTP010000002">
    <property type="protein sequence ID" value="MDQ0188668.1"/>
    <property type="molecule type" value="Genomic_DNA"/>
</dbReference>